<evidence type="ECO:0000256" key="2">
    <source>
        <dbReference type="SAM" id="Phobius"/>
    </source>
</evidence>
<feature type="compositionally biased region" description="Basic and acidic residues" evidence="1">
    <location>
        <begin position="1"/>
        <end position="20"/>
    </location>
</feature>
<organism evidence="3 4">
    <name type="scientific">Candidatus Synechococcus spongiarum 142</name>
    <dbReference type="NCBI Taxonomy" id="1608213"/>
    <lineage>
        <taxon>Bacteria</taxon>
        <taxon>Bacillati</taxon>
        <taxon>Cyanobacteriota</taxon>
        <taxon>Cyanophyceae</taxon>
        <taxon>Synechococcales</taxon>
        <taxon>Synechococcaceae</taxon>
        <taxon>Synechococcus</taxon>
    </lineage>
</organism>
<protein>
    <submittedName>
        <fullName evidence="3">Uncharacterized protein</fullName>
    </submittedName>
</protein>
<feature type="transmembrane region" description="Helical" evidence="2">
    <location>
        <begin position="36"/>
        <end position="57"/>
    </location>
</feature>
<dbReference type="EMBL" id="JXUO01000071">
    <property type="protein sequence ID" value="KKZ15084.1"/>
    <property type="molecule type" value="Genomic_DNA"/>
</dbReference>
<reference evidence="3 4" key="1">
    <citation type="submission" date="2015-01" db="EMBL/GenBank/DDBJ databases">
        <title>Lifestyle Evolution in Cyanobacterial Symbionts of Sponges.</title>
        <authorList>
            <person name="Burgsdorf I."/>
            <person name="Slaby B.M."/>
            <person name="Handley K.M."/>
            <person name="Haber M."/>
            <person name="Blom J."/>
            <person name="Marshall C.W."/>
            <person name="Gilbert J.A."/>
            <person name="Hentschel U."/>
            <person name="Steindler L."/>
        </authorList>
    </citation>
    <scope>NUCLEOTIDE SEQUENCE [LARGE SCALE GENOMIC DNA]</scope>
    <source>
        <strain evidence="3">142</strain>
    </source>
</reference>
<gene>
    <name evidence="3" type="ORF">TH68_02305</name>
</gene>
<dbReference type="Proteomes" id="UP000035054">
    <property type="component" value="Unassembled WGS sequence"/>
</dbReference>
<dbReference type="AlphaFoldDB" id="A0A6N3X7T4"/>
<evidence type="ECO:0000313" key="3">
    <source>
        <dbReference type="EMBL" id="KKZ15084.1"/>
    </source>
</evidence>
<evidence type="ECO:0000256" key="1">
    <source>
        <dbReference type="SAM" id="MobiDB-lite"/>
    </source>
</evidence>
<feature type="transmembrane region" description="Helical" evidence="2">
    <location>
        <begin position="63"/>
        <end position="79"/>
    </location>
</feature>
<sequence length="80" mass="9156">MVSGEKKGQEELLEHTRDATEPEVSQSWIMASSANYLMIMSIVCRLISIVPYCSTLFNYSFQDHPVAMAPIVNFIFFIFM</sequence>
<evidence type="ECO:0000313" key="4">
    <source>
        <dbReference type="Proteomes" id="UP000035054"/>
    </source>
</evidence>
<comment type="caution">
    <text evidence="3">The sequence shown here is derived from an EMBL/GenBank/DDBJ whole genome shotgun (WGS) entry which is preliminary data.</text>
</comment>
<keyword evidence="2" id="KW-1133">Transmembrane helix</keyword>
<proteinExistence type="predicted"/>
<name>A0A6N3X7T4_9SYNE</name>
<keyword evidence="2" id="KW-0812">Transmembrane</keyword>
<feature type="region of interest" description="Disordered" evidence="1">
    <location>
        <begin position="1"/>
        <end position="22"/>
    </location>
</feature>
<keyword evidence="2" id="KW-0472">Membrane</keyword>
<accession>A0A6N3X7T4</accession>